<evidence type="ECO:0000313" key="4">
    <source>
        <dbReference type="Proteomes" id="UP000616769"/>
    </source>
</evidence>
<gene>
    <name evidence="3" type="ORF">QR98_0065550</name>
</gene>
<keyword evidence="2" id="KW-1133">Transmembrane helix</keyword>
<dbReference type="EMBL" id="JXLN01012135">
    <property type="protein sequence ID" value="KPM08042.1"/>
    <property type="molecule type" value="Genomic_DNA"/>
</dbReference>
<feature type="transmembrane region" description="Helical" evidence="2">
    <location>
        <begin position="72"/>
        <end position="92"/>
    </location>
</feature>
<feature type="non-terminal residue" evidence="3">
    <location>
        <position position="302"/>
    </location>
</feature>
<evidence type="ECO:0000256" key="1">
    <source>
        <dbReference type="SAM" id="MobiDB-lite"/>
    </source>
</evidence>
<organism evidence="3 4">
    <name type="scientific">Sarcoptes scabiei</name>
    <name type="common">Itch mite</name>
    <name type="synonym">Acarus scabiei</name>
    <dbReference type="NCBI Taxonomy" id="52283"/>
    <lineage>
        <taxon>Eukaryota</taxon>
        <taxon>Metazoa</taxon>
        <taxon>Ecdysozoa</taxon>
        <taxon>Arthropoda</taxon>
        <taxon>Chelicerata</taxon>
        <taxon>Arachnida</taxon>
        <taxon>Acari</taxon>
        <taxon>Acariformes</taxon>
        <taxon>Sarcoptiformes</taxon>
        <taxon>Astigmata</taxon>
        <taxon>Psoroptidia</taxon>
        <taxon>Sarcoptoidea</taxon>
        <taxon>Sarcoptidae</taxon>
        <taxon>Sarcoptinae</taxon>
        <taxon>Sarcoptes</taxon>
    </lineage>
</organism>
<accession>A0A132AAN1</accession>
<feature type="transmembrane region" description="Helical" evidence="2">
    <location>
        <begin position="112"/>
        <end position="134"/>
    </location>
</feature>
<dbReference type="OrthoDB" id="6516716at2759"/>
<sequence>MDRNSALRCLKFSLVAGNAAVIALGLAGFITGLLAPMAMTHLGVSGSQLALVSCTAIVIALAGLIGALREHFCLLATYALCIFSVFIFRLIWSLTTPLHLSGPFAMDTTVSLTLLSSLATLFLMIFAILLALTLKNSLPITRKKFLYLKDKLKMRRKKKKSKDKIDSSRSLKAKSRLKNYATMMDLNGIYSSNHHNHHRHTHPHPGYIYESSSRRKSPLNLMQPNGHHHNRHQNSQYGSNRSRRGVGYSGPTYSLNESAQSSTSQDSNNNQKHQNSTKLYVDTNLQSVRNNQKAQSQSLPRS</sequence>
<name>A0A132AAN1_SARSC</name>
<proteinExistence type="predicted"/>
<evidence type="ECO:0000256" key="2">
    <source>
        <dbReference type="SAM" id="Phobius"/>
    </source>
</evidence>
<keyword evidence="2" id="KW-0812">Transmembrane</keyword>
<dbReference type="VEuPathDB" id="VectorBase:SSCA002278"/>
<feature type="compositionally biased region" description="Basic residues" evidence="1">
    <location>
        <begin position="194"/>
        <end position="203"/>
    </location>
</feature>
<dbReference type="AlphaFoldDB" id="A0A132AAN1"/>
<protein>
    <submittedName>
        <fullName evidence="3">Uncharacterized protein</fullName>
    </submittedName>
</protein>
<feature type="compositionally biased region" description="Polar residues" evidence="1">
    <location>
        <begin position="272"/>
        <end position="302"/>
    </location>
</feature>
<feature type="region of interest" description="Disordered" evidence="1">
    <location>
        <begin position="191"/>
        <end position="302"/>
    </location>
</feature>
<keyword evidence="2" id="KW-0472">Membrane</keyword>
<feature type="transmembrane region" description="Helical" evidence="2">
    <location>
        <begin position="47"/>
        <end position="65"/>
    </location>
</feature>
<feature type="compositionally biased region" description="Low complexity" evidence="1">
    <location>
        <begin position="258"/>
        <end position="271"/>
    </location>
</feature>
<feature type="transmembrane region" description="Helical" evidence="2">
    <location>
        <begin position="12"/>
        <end position="35"/>
    </location>
</feature>
<comment type="caution">
    <text evidence="3">The sequence shown here is derived from an EMBL/GenBank/DDBJ whole genome shotgun (WGS) entry which is preliminary data.</text>
</comment>
<reference evidence="3 4" key="1">
    <citation type="journal article" date="2015" name="Parasit. Vectors">
        <title>Draft genome of the scabies mite.</title>
        <authorList>
            <person name="Rider S.D.Jr."/>
            <person name="Morgan M.S."/>
            <person name="Arlian L.G."/>
        </authorList>
    </citation>
    <scope>NUCLEOTIDE SEQUENCE [LARGE SCALE GENOMIC DNA]</scope>
    <source>
        <strain evidence="3">Arlian Lab</strain>
    </source>
</reference>
<evidence type="ECO:0000313" key="3">
    <source>
        <dbReference type="EMBL" id="KPM08042.1"/>
    </source>
</evidence>
<dbReference type="Proteomes" id="UP000616769">
    <property type="component" value="Unassembled WGS sequence"/>
</dbReference>